<dbReference type="AlphaFoldDB" id="A0A914PIX4"/>
<evidence type="ECO:0000313" key="2">
    <source>
        <dbReference type="Proteomes" id="UP000887578"/>
    </source>
</evidence>
<accession>A0A914PIX4</accession>
<feature type="compositionally biased region" description="Low complexity" evidence="1">
    <location>
        <begin position="18"/>
        <end position="31"/>
    </location>
</feature>
<protein>
    <submittedName>
        <fullName evidence="3">Uncharacterized protein</fullName>
    </submittedName>
</protein>
<evidence type="ECO:0000256" key="1">
    <source>
        <dbReference type="SAM" id="MobiDB-lite"/>
    </source>
</evidence>
<name>A0A914PIX4_9BILA</name>
<evidence type="ECO:0000313" key="3">
    <source>
        <dbReference type="WBParaSite" id="PDA_v2.g18332.t1"/>
    </source>
</evidence>
<organism evidence="2 3">
    <name type="scientific">Panagrolaimus davidi</name>
    <dbReference type="NCBI Taxonomy" id="227884"/>
    <lineage>
        <taxon>Eukaryota</taxon>
        <taxon>Metazoa</taxon>
        <taxon>Ecdysozoa</taxon>
        <taxon>Nematoda</taxon>
        <taxon>Chromadorea</taxon>
        <taxon>Rhabditida</taxon>
        <taxon>Tylenchina</taxon>
        <taxon>Panagrolaimomorpha</taxon>
        <taxon>Panagrolaimoidea</taxon>
        <taxon>Panagrolaimidae</taxon>
        <taxon>Panagrolaimus</taxon>
    </lineage>
</organism>
<keyword evidence="2" id="KW-1185">Reference proteome</keyword>
<dbReference type="Proteomes" id="UP000887578">
    <property type="component" value="Unplaced"/>
</dbReference>
<dbReference type="WBParaSite" id="PDA_v2.g18332.t1">
    <property type="protein sequence ID" value="PDA_v2.g18332.t1"/>
    <property type="gene ID" value="PDA_v2.g18332"/>
</dbReference>
<sequence length="66" mass="7457">MSSKQCLCDCKKSRSNDSTESGTSASTTTTSQKGERTSLYKVIMSCMTDLNETDHFYQFPMSYSYQ</sequence>
<proteinExistence type="predicted"/>
<feature type="region of interest" description="Disordered" evidence="1">
    <location>
        <begin position="1"/>
        <end position="34"/>
    </location>
</feature>
<reference evidence="3" key="1">
    <citation type="submission" date="2022-11" db="UniProtKB">
        <authorList>
            <consortium name="WormBaseParasite"/>
        </authorList>
    </citation>
    <scope>IDENTIFICATION</scope>
</reference>